<dbReference type="Pfam" id="PF13645">
    <property type="entry name" value="YkuD_2"/>
    <property type="match status" value="1"/>
</dbReference>
<proteinExistence type="predicted"/>
<dbReference type="RefSeq" id="WP_061835452.1">
    <property type="nucleotide sequence ID" value="NZ_LUKE01000002.1"/>
</dbReference>
<dbReference type="InterPro" id="IPR032676">
    <property type="entry name" value="YkuD_2"/>
</dbReference>
<feature type="chain" id="PRO_5007573247" description="Murein L,D-transpeptidase catalytic domain family protein" evidence="1">
    <location>
        <begin position="23"/>
        <end position="208"/>
    </location>
</feature>
<evidence type="ECO:0000313" key="2">
    <source>
        <dbReference type="EMBL" id="KYG64941.1"/>
    </source>
</evidence>
<dbReference type="PANTHER" id="PTHR38477">
    <property type="entry name" value="HYPOTHETICAL EXPORTED PROTEIN"/>
    <property type="match status" value="1"/>
</dbReference>
<name>A0A150WLQ4_BDEBC</name>
<comment type="caution">
    <text evidence="2">The sequence shown here is derived from an EMBL/GenBank/DDBJ whole genome shotgun (WGS) entry which is preliminary data.</text>
</comment>
<organism evidence="2 3">
    <name type="scientific">Bdellovibrio bacteriovorus</name>
    <dbReference type="NCBI Taxonomy" id="959"/>
    <lineage>
        <taxon>Bacteria</taxon>
        <taxon>Pseudomonadati</taxon>
        <taxon>Bdellovibrionota</taxon>
        <taxon>Bdellovibrionia</taxon>
        <taxon>Bdellovibrionales</taxon>
        <taxon>Pseudobdellovibrionaceae</taxon>
        <taxon>Bdellovibrio</taxon>
    </lineage>
</organism>
<dbReference type="OrthoDB" id="9815195at2"/>
<evidence type="ECO:0008006" key="4">
    <source>
        <dbReference type="Google" id="ProtNLM"/>
    </source>
</evidence>
<reference evidence="2 3" key="1">
    <citation type="submission" date="2016-03" db="EMBL/GenBank/DDBJ databases">
        <authorList>
            <person name="Ploux O."/>
        </authorList>
    </citation>
    <scope>NUCLEOTIDE SEQUENCE [LARGE SCALE GENOMIC DNA]</scope>
    <source>
        <strain evidence="2 3">R0</strain>
    </source>
</reference>
<sequence>MKMTMLSWCASFMFLVPTLAQAAGSAPPKNSAAKYDYVDPQNLVPKKALTRALDYFDKYRDKLGNDDYITVIDFTQSSSSKRMYVVDMRTGAVTRYLVAHGNGSDPAHTGYAKKFSNTSGSNMSSLGMYVTGGEYDGKHGRSMRLVGLESTNNNALDRAIVVHGAWYVDPQYKPLGRSQGCPAVEDKYINTLVTQLKGGSVYYIWAGQ</sequence>
<dbReference type="Proteomes" id="UP000075320">
    <property type="component" value="Unassembled WGS sequence"/>
</dbReference>
<evidence type="ECO:0000313" key="3">
    <source>
        <dbReference type="Proteomes" id="UP000075320"/>
    </source>
</evidence>
<evidence type="ECO:0000256" key="1">
    <source>
        <dbReference type="SAM" id="SignalP"/>
    </source>
</evidence>
<feature type="signal peptide" evidence="1">
    <location>
        <begin position="1"/>
        <end position="22"/>
    </location>
</feature>
<dbReference type="EMBL" id="LUKE01000002">
    <property type="protein sequence ID" value="KYG64941.1"/>
    <property type="molecule type" value="Genomic_DNA"/>
</dbReference>
<protein>
    <recommendedName>
        <fullName evidence="4">Murein L,D-transpeptidase catalytic domain family protein</fullName>
    </recommendedName>
</protein>
<accession>A0A150WLQ4</accession>
<keyword evidence="3" id="KW-1185">Reference proteome</keyword>
<dbReference type="PANTHER" id="PTHR38477:SF1">
    <property type="entry name" value="MUREIN L,D-TRANSPEPTIDASE CATALYTIC DOMAIN FAMILY PROTEIN"/>
    <property type="match status" value="1"/>
</dbReference>
<gene>
    <name evidence="2" type="ORF">AZI86_12140</name>
</gene>
<keyword evidence="1" id="KW-0732">Signal</keyword>
<dbReference type="AlphaFoldDB" id="A0A150WLQ4"/>